<evidence type="ECO:0000259" key="16">
    <source>
        <dbReference type="PROSITE" id="PS51192"/>
    </source>
</evidence>
<evidence type="ECO:0000313" key="18">
    <source>
        <dbReference type="EMBL" id="KRO33807.1"/>
    </source>
</evidence>
<keyword evidence="4 15" id="KW-0227">DNA damage</keyword>
<dbReference type="SUPFAM" id="SSF52540">
    <property type="entry name" value="P-loop containing nucleoside triphosphate hydrolases"/>
    <property type="match status" value="2"/>
</dbReference>
<dbReference type="Gene3D" id="2.40.50.140">
    <property type="entry name" value="Nucleic acid-binding proteins"/>
    <property type="match status" value="1"/>
</dbReference>
<keyword evidence="10 15" id="KW-0234">DNA repair</keyword>
<dbReference type="PROSITE" id="PS51194">
    <property type="entry name" value="HELICASE_CTER"/>
    <property type="match status" value="1"/>
</dbReference>
<dbReference type="PANTHER" id="PTHR47964">
    <property type="entry name" value="ATP-DEPENDENT DNA HELICASE HOMOLOG RECG, CHLOROPLASTIC"/>
    <property type="match status" value="1"/>
</dbReference>
<dbReference type="InterPro" id="IPR001650">
    <property type="entry name" value="Helicase_C-like"/>
</dbReference>
<evidence type="ECO:0000256" key="13">
    <source>
        <dbReference type="ARBA" id="ARBA00034808"/>
    </source>
</evidence>
<evidence type="ECO:0000256" key="7">
    <source>
        <dbReference type="ARBA" id="ARBA00022840"/>
    </source>
</evidence>
<comment type="similarity">
    <text evidence="1 15">Belongs to the helicase family. RecG subfamily.</text>
</comment>
<comment type="catalytic activity">
    <reaction evidence="14 15">
        <text>ATP + H2O = ADP + phosphate + H(+)</text>
        <dbReference type="Rhea" id="RHEA:13065"/>
        <dbReference type="ChEBI" id="CHEBI:15377"/>
        <dbReference type="ChEBI" id="CHEBI:15378"/>
        <dbReference type="ChEBI" id="CHEBI:30616"/>
        <dbReference type="ChEBI" id="CHEBI:43474"/>
        <dbReference type="ChEBI" id="CHEBI:456216"/>
        <dbReference type="EC" id="5.6.2.4"/>
    </reaction>
</comment>
<keyword evidence="3 15" id="KW-0547">Nucleotide-binding</keyword>
<feature type="domain" description="Helicase C-terminal" evidence="17">
    <location>
        <begin position="521"/>
        <end position="671"/>
    </location>
</feature>
<dbReference type="GO" id="GO:0016887">
    <property type="term" value="F:ATP hydrolysis activity"/>
    <property type="evidence" value="ECO:0007669"/>
    <property type="project" value="RHEA"/>
</dbReference>
<keyword evidence="8" id="KW-0238">DNA-binding</keyword>
<evidence type="ECO:0000259" key="17">
    <source>
        <dbReference type="PROSITE" id="PS51194"/>
    </source>
</evidence>
<evidence type="ECO:0000256" key="11">
    <source>
        <dbReference type="ARBA" id="ARBA00023235"/>
    </source>
</evidence>
<dbReference type="InterPro" id="IPR033454">
    <property type="entry name" value="RecG_wedge"/>
</dbReference>
<dbReference type="AlphaFoldDB" id="A0A0R2P6Z9"/>
<dbReference type="InterPro" id="IPR012340">
    <property type="entry name" value="NA-bd_OB-fold"/>
</dbReference>
<dbReference type="GO" id="GO:0003677">
    <property type="term" value="F:DNA binding"/>
    <property type="evidence" value="ECO:0007669"/>
    <property type="project" value="UniProtKB-KW"/>
</dbReference>
<dbReference type="GO" id="GO:0006281">
    <property type="term" value="P:DNA repair"/>
    <property type="evidence" value="ECO:0007669"/>
    <property type="project" value="UniProtKB-UniRule"/>
</dbReference>
<keyword evidence="6 15" id="KW-0347">Helicase</keyword>
<dbReference type="Proteomes" id="UP000054017">
    <property type="component" value="Unassembled WGS sequence"/>
</dbReference>
<protein>
    <recommendedName>
        <fullName evidence="2 15">ATP-dependent DNA helicase RecG</fullName>
        <ecNumber evidence="13 15">5.6.2.4</ecNumber>
    </recommendedName>
</protein>
<dbReference type="Pfam" id="PF17191">
    <property type="entry name" value="RecG_wedge"/>
    <property type="match status" value="1"/>
</dbReference>
<dbReference type="InterPro" id="IPR045562">
    <property type="entry name" value="RecG_dom3_C"/>
</dbReference>
<dbReference type="SMART" id="SM00490">
    <property type="entry name" value="HELICc"/>
    <property type="match status" value="1"/>
</dbReference>
<keyword evidence="9 15" id="KW-0233">DNA recombination</keyword>
<accession>A0A0R2P6Z9</accession>
<proteinExistence type="inferred from homology"/>
<evidence type="ECO:0000256" key="14">
    <source>
        <dbReference type="ARBA" id="ARBA00048988"/>
    </source>
</evidence>
<dbReference type="CDD" id="cd17992">
    <property type="entry name" value="DEXHc_RecG"/>
    <property type="match status" value="1"/>
</dbReference>
<dbReference type="InterPro" id="IPR014001">
    <property type="entry name" value="Helicase_ATP-bd"/>
</dbReference>
<feature type="domain" description="Helicase ATP-binding" evidence="16">
    <location>
        <begin position="280"/>
        <end position="453"/>
    </location>
</feature>
<evidence type="ECO:0000256" key="12">
    <source>
        <dbReference type="ARBA" id="ARBA00034617"/>
    </source>
</evidence>
<comment type="function">
    <text evidence="15">Plays a critical role in recombination and DNA repair. Helps process Holliday junction intermediates to mature products by catalyzing branch migration. Has replication fork regression activity, unwinds stalled or blocked replication forks to make a HJ that can be resolved. Has a DNA unwinding activity characteristic of a DNA helicase with 3'-5' polarity.</text>
</comment>
<sequence>MASLDSSLLSILGDRTAEVLDENLGLKTISDLLRHYPRRYVIRGELTDIESLIEGEEVTIFAKVESSKVKRIPGRKSAILETVVTDGRAKLTLTFFNQAWREKELRPGRQGLFAGKVGLFKGKRQLAHPDYLLIPEGDDVDQAIGDFAGKFLPVYPATAKMPSWKIAKCVRLALDALDEITEYLPEELLSEFNYPKISEAFRQVHQPDSAESAELARQRLTFDEALLMQLFLVLRRYEVRAAKTTSRAPIKDGVLAAFDKRLPFELTAGQNQVWSEIVKDLSSDHPMYRLLQGDVGSGKTIIALRAMLSVVDSGGQAALLAPTEVLAQQHYRNFLSLLGELAEEGMIGGDERGIQIRLLTGSTAQAQRREVLAAISSGQAGITIGTHALLGESVYFKDLGLIVIDEQHRFGVEQRDALRDKAQEPAHVLVMTATPIPRTVAMTIFGDLDVSTLKDMPLGRSPITTHVVSQSSKPDHLTRAWQRACEEVSNTNQVYVVAPRISADDESDLQRFGLTPDELILAKNLIDEEDSSSLKLAMSSVEELYPMLTGDVMKDLRVGKLHGRLPSEEKEAVMQAFVRHELDVLVTTTVIEVGVDVANATMMIIMNAERFGVSQLHQLRGRIGRGVSPGLCLFVSSASEDSPAMARLRAVAASTDGFELSRLDLQERSEGDVLGSAQSGARSHLRLLRVIRDEELIAQARLVAENLLSQDPTLAANPELAKAVEKLRQEERAAYLEKR</sequence>
<dbReference type="InterPro" id="IPR004609">
    <property type="entry name" value="ATP-dep_DNA_helicase_RecG"/>
</dbReference>
<dbReference type="InterPro" id="IPR011545">
    <property type="entry name" value="DEAD/DEAH_box_helicase_dom"/>
</dbReference>
<dbReference type="CDD" id="cd04488">
    <property type="entry name" value="RecG_wedge_OBF"/>
    <property type="match status" value="1"/>
</dbReference>
<keyword evidence="7 15" id="KW-0067">ATP-binding</keyword>
<dbReference type="InterPro" id="IPR027417">
    <property type="entry name" value="P-loop_NTPase"/>
</dbReference>
<evidence type="ECO:0000256" key="15">
    <source>
        <dbReference type="RuleBase" id="RU363016"/>
    </source>
</evidence>
<dbReference type="GO" id="GO:0006310">
    <property type="term" value="P:DNA recombination"/>
    <property type="evidence" value="ECO:0007669"/>
    <property type="project" value="UniProtKB-UniRule"/>
</dbReference>
<evidence type="ECO:0000256" key="1">
    <source>
        <dbReference type="ARBA" id="ARBA00007504"/>
    </source>
</evidence>
<evidence type="ECO:0000313" key="19">
    <source>
        <dbReference type="Proteomes" id="UP000054017"/>
    </source>
</evidence>
<keyword evidence="5 15" id="KW-0378">Hydrolase</keyword>
<name>A0A0R2P6Z9_9ACTN</name>
<dbReference type="PROSITE" id="PS51192">
    <property type="entry name" value="HELICASE_ATP_BIND_1"/>
    <property type="match status" value="1"/>
</dbReference>
<dbReference type="NCBIfam" id="TIGR00643">
    <property type="entry name" value="recG"/>
    <property type="match status" value="1"/>
</dbReference>
<evidence type="ECO:0000256" key="10">
    <source>
        <dbReference type="ARBA" id="ARBA00023204"/>
    </source>
</evidence>
<reference evidence="18 19" key="1">
    <citation type="submission" date="2015-10" db="EMBL/GenBank/DDBJ databases">
        <title>Metagenome-Assembled Genomes uncover a global brackish microbiome.</title>
        <authorList>
            <person name="Hugerth L.W."/>
            <person name="Larsson J."/>
            <person name="Alneberg J."/>
            <person name="Lindh M.V."/>
            <person name="Legrand C."/>
            <person name="Pinhassi J."/>
            <person name="Andersson A.F."/>
        </authorList>
    </citation>
    <scope>NUCLEOTIDE SEQUENCE [LARGE SCALE GENOMIC DNA]</scope>
    <source>
        <strain evidence="18">BACL2 MAG-121220-bin52</strain>
    </source>
</reference>
<dbReference type="SUPFAM" id="SSF50249">
    <property type="entry name" value="Nucleic acid-binding proteins"/>
    <property type="match status" value="1"/>
</dbReference>
<dbReference type="Pfam" id="PF19833">
    <property type="entry name" value="RecG_dom3_C"/>
    <property type="match status" value="1"/>
</dbReference>
<keyword evidence="11" id="KW-0413">Isomerase</keyword>
<evidence type="ECO:0000256" key="2">
    <source>
        <dbReference type="ARBA" id="ARBA00017846"/>
    </source>
</evidence>
<dbReference type="EMBL" id="LIAX01000006">
    <property type="protein sequence ID" value="KRO33807.1"/>
    <property type="molecule type" value="Genomic_DNA"/>
</dbReference>
<dbReference type="GO" id="GO:0043138">
    <property type="term" value="F:3'-5' DNA helicase activity"/>
    <property type="evidence" value="ECO:0007669"/>
    <property type="project" value="UniProtKB-EC"/>
</dbReference>
<dbReference type="Pfam" id="PF00271">
    <property type="entry name" value="Helicase_C"/>
    <property type="match status" value="1"/>
</dbReference>
<comment type="catalytic activity">
    <reaction evidence="12 15">
        <text>Couples ATP hydrolysis with the unwinding of duplex DNA by translocating in the 3'-5' direction.</text>
        <dbReference type="EC" id="5.6.2.4"/>
    </reaction>
</comment>
<evidence type="ECO:0000256" key="9">
    <source>
        <dbReference type="ARBA" id="ARBA00023172"/>
    </source>
</evidence>
<dbReference type="Pfam" id="PF00270">
    <property type="entry name" value="DEAD"/>
    <property type="match status" value="1"/>
</dbReference>
<evidence type="ECO:0000256" key="3">
    <source>
        <dbReference type="ARBA" id="ARBA00022741"/>
    </source>
</evidence>
<organism evidence="18 19">
    <name type="scientific">Actinobacteria bacterium BACL2 MAG-121220-bin52</name>
    <dbReference type="NCBI Taxonomy" id="1655573"/>
    <lineage>
        <taxon>Bacteria</taxon>
        <taxon>Bacillati</taxon>
        <taxon>Actinomycetota</taxon>
        <taxon>Actinomycetes</taxon>
        <taxon>Actinomycetes incertae sedis</taxon>
        <taxon>ac1 cluster</taxon>
    </lineage>
</organism>
<evidence type="ECO:0000256" key="8">
    <source>
        <dbReference type="ARBA" id="ARBA00023125"/>
    </source>
</evidence>
<gene>
    <name evidence="18" type="ORF">ABR65_01290</name>
</gene>
<dbReference type="PANTHER" id="PTHR47964:SF1">
    <property type="entry name" value="ATP-DEPENDENT DNA HELICASE HOMOLOG RECG, CHLOROPLASTIC"/>
    <property type="match status" value="1"/>
</dbReference>
<dbReference type="EC" id="5.6.2.4" evidence="13 15"/>
<comment type="caution">
    <text evidence="18">The sequence shown here is derived from an EMBL/GenBank/DDBJ whole genome shotgun (WGS) entry which is preliminary data.</text>
</comment>
<dbReference type="Gene3D" id="3.40.50.300">
    <property type="entry name" value="P-loop containing nucleotide triphosphate hydrolases"/>
    <property type="match status" value="2"/>
</dbReference>
<evidence type="ECO:0000256" key="5">
    <source>
        <dbReference type="ARBA" id="ARBA00022801"/>
    </source>
</evidence>
<evidence type="ECO:0000256" key="4">
    <source>
        <dbReference type="ARBA" id="ARBA00022763"/>
    </source>
</evidence>
<dbReference type="InterPro" id="IPR047112">
    <property type="entry name" value="RecG/Mfd"/>
</dbReference>
<evidence type="ECO:0000256" key="6">
    <source>
        <dbReference type="ARBA" id="ARBA00022806"/>
    </source>
</evidence>
<dbReference type="SMART" id="SM00487">
    <property type="entry name" value="DEXDc"/>
    <property type="match status" value="1"/>
</dbReference>
<dbReference type="GO" id="GO:0005524">
    <property type="term" value="F:ATP binding"/>
    <property type="evidence" value="ECO:0007669"/>
    <property type="project" value="UniProtKB-KW"/>
</dbReference>